<dbReference type="GO" id="GO:0005975">
    <property type="term" value="P:carbohydrate metabolic process"/>
    <property type="evidence" value="ECO:0007669"/>
    <property type="project" value="UniProtKB-ARBA"/>
</dbReference>
<protein>
    <recommendedName>
        <fullName evidence="3">CARDB protein</fullName>
    </recommendedName>
</protein>
<reference evidence="1 2" key="1">
    <citation type="submission" date="2017-06" db="EMBL/GenBank/DDBJ databases">
        <authorList>
            <person name="Kim H.J."/>
            <person name="Triplett B.A."/>
        </authorList>
    </citation>
    <scope>NUCLEOTIDE SEQUENCE [LARGE SCALE GENOMIC DNA]</scope>
    <source>
        <strain evidence="1 2">CGMCC 4.5593</strain>
    </source>
</reference>
<dbReference type="InterPro" id="IPR013783">
    <property type="entry name" value="Ig-like_fold"/>
</dbReference>
<evidence type="ECO:0000313" key="2">
    <source>
        <dbReference type="Proteomes" id="UP000198362"/>
    </source>
</evidence>
<dbReference type="EMBL" id="FZPH01000010">
    <property type="protein sequence ID" value="SNT57713.1"/>
    <property type="molecule type" value="Genomic_DNA"/>
</dbReference>
<accession>A0A239NTD7</accession>
<dbReference type="Proteomes" id="UP000198362">
    <property type="component" value="Unassembled WGS sequence"/>
</dbReference>
<dbReference type="AlphaFoldDB" id="A0A239NTD7"/>
<evidence type="ECO:0000313" key="1">
    <source>
        <dbReference type="EMBL" id="SNT57713.1"/>
    </source>
</evidence>
<organism evidence="1 2">
    <name type="scientific">Asanoa hainanensis</name>
    <dbReference type="NCBI Taxonomy" id="560556"/>
    <lineage>
        <taxon>Bacteria</taxon>
        <taxon>Bacillati</taxon>
        <taxon>Actinomycetota</taxon>
        <taxon>Actinomycetes</taxon>
        <taxon>Micromonosporales</taxon>
        <taxon>Micromonosporaceae</taxon>
        <taxon>Asanoa</taxon>
    </lineage>
</organism>
<proteinExistence type="predicted"/>
<sequence>MPGLVTIVVVLAMAAVSVWAGAKQSRARAAEMLVDVVSCDYAGDKVTVELSVKNTGATARSAHIEVEYLDEDGNRIDRASVTARDVAPGDTASLQENTQLDAPATTGTCRVAAVR</sequence>
<name>A0A239NTD7_9ACTN</name>
<gene>
    <name evidence="1" type="ORF">SAMN05421812_110185</name>
</gene>
<dbReference type="InterPro" id="IPR047676">
    <property type="entry name" value="FxLYD_dom"/>
</dbReference>
<keyword evidence="2" id="KW-1185">Reference proteome</keyword>
<evidence type="ECO:0008006" key="3">
    <source>
        <dbReference type="Google" id="ProtNLM"/>
    </source>
</evidence>
<dbReference type="Gene3D" id="2.60.40.10">
    <property type="entry name" value="Immunoglobulins"/>
    <property type="match status" value="1"/>
</dbReference>
<dbReference type="NCBIfam" id="NF038353">
    <property type="entry name" value="FxLYD_dom"/>
    <property type="match status" value="1"/>
</dbReference>